<reference evidence="1 2" key="1">
    <citation type="journal article" date="2012" name="J. Bacteriol.">
        <title>Complete Genome Sequence of Desulfurococcus fermentans, a Hyperthermophilic Cellulolytic Crenarchaeon Isolated from a Freshwater Hot Spring in Kamchatka, Russia.</title>
        <authorList>
            <person name="Susanti D."/>
            <person name="Johnson E.F."/>
            <person name="Rodriguez J.R."/>
            <person name="Anderson I."/>
            <person name="Perevalova A.A."/>
            <person name="Kyrpides N."/>
            <person name="Lucas S."/>
            <person name="Han J."/>
            <person name="Lapidus A."/>
            <person name="Cheng J.F."/>
            <person name="Goodwin L."/>
            <person name="Pitluck S."/>
            <person name="Mavrommatis K."/>
            <person name="Peters L."/>
            <person name="Land M.L."/>
            <person name="Hauser L."/>
            <person name="Gopalan V."/>
            <person name="Chan P.P."/>
            <person name="Lowe T.M."/>
            <person name="Atomi H."/>
            <person name="Bonch-Osmolovskaya E.A."/>
            <person name="Woyke T."/>
            <person name="Mukhopadhyay B."/>
        </authorList>
    </citation>
    <scope>NUCLEOTIDE SEQUENCE [LARGE SCALE GENOMIC DNA]</scope>
    <source>
        <strain evidence="1 2">DSM 16532</strain>
    </source>
</reference>
<sequence length="115" mass="13436">MVYIIDVRVAWIDKSKALPKKISEKLDEALNALKNRYSGYECRKIAVIIPHPNSTQLVGKLRRELKLMGIEVLGLHELIKEIVNYIDDWRKRQIEEGFAKVGHPQRYQRTSTYLS</sequence>
<dbReference type="Proteomes" id="UP000006175">
    <property type="component" value="Chromosome"/>
</dbReference>
<evidence type="ECO:0000313" key="1">
    <source>
        <dbReference type="EMBL" id="AFL66580.1"/>
    </source>
</evidence>
<dbReference type="RefSeq" id="WP_014767481.1">
    <property type="nucleotide sequence ID" value="NC_018001.1"/>
</dbReference>
<protein>
    <submittedName>
        <fullName evidence="1">Uncharacterized protein</fullName>
    </submittedName>
</protein>
<accession>I3XRK6</accession>
<gene>
    <name evidence="1" type="ORF">Desfe_0681</name>
</gene>
<keyword evidence="2" id="KW-1185">Reference proteome</keyword>
<dbReference type="AlphaFoldDB" id="I3XRK6"/>
<dbReference type="EMBL" id="CP003321">
    <property type="protein sequence ID" value="AFL66580.1"/>
    <property type="molecule type" value="Genomic_DNA"/>
</dbReference>
<dbReference type="HOGENOM" id="CLU_2103392_0_0_2"/>
<proteinExistence type="predicted"/>
<name>I3XRK6_DESAM</name>
<dbReference type="KEGG" id="dfd:Desfe_0681"/>
<dbReference type="GeneID" id="13061054"/>
<organism evidence="1 2">
    <name type="scientific">Desulfurococcus amylolyticus DSM 16532</name>
    <dbReference type="NCBI Taxonomy" id="768672"/>
    <lineage>
        <taxon>Archaea</taxon>
        <taxon>Thermoproteota</taxon>
        <taxon>Thermoprotei</taxon>
        <taxon>Desulfurococcales</taxon>
        <taxon>Desulfurococcaceae</taxon>
        <taxon>Desulfurococcus</taxon>
    </lineage>
</organism>
<evidence type="ECO:0000313" key="2">
    <source>
        <dbReference type="Proteomes" id="UP000006175"/>
    </source>
</evidence>